<dbReference type="AlphaFoldDB" id="K8Z759"/>
<evidence type="ECO:0000256" key="5">
    <source>
        <dbReference type="ARBA" id="ARBA00023134"/>
    </source>
</evidence>
<feature type="binding site" evidence="8">
    <location>
        <position position="232"/>
    </location>
    <ligand>
        <name>Mg(2+)</name>
        <dbReference type="ChEBI" id="CHEBI:18420"/>
    </ligand>
</feature>
<dbReference type="InterPro" id="IPR016496">
    <property type="entry name" value="GTPase_HflX"/>
</dbReference>
<dbReference type="Gene3D" id="6.10.250.2860">
    <property type="match status" value="1"/>
</dbReference>
<evidence type="ECO:0000256" key="4">
    <source>
        <dbReference type="ARBA" id="ARBA00022842"/>
    </source>
</evidence>
<comment type="cofactor">
    <cofactor evidence="8">
        <name>Mg(2+)</name>
        <dbReference type="ChEBI" id="CHEBI:18420"/>
    </cofactor>
</comment>
<dbReference type="PIRSF" id="PIRSF006809">
    <property type="entry name" value="GTP-binding_hflX_prd"/>
    <property type="match status" value="1"/>
</dbReference>
<dbReference type="PANTHER" id="PTHR10229">
    <property type="entry name" value="GTP-BINDING PROTEIN HFLX"/>
    <property type="match status" value="1"/>
</dbReference>
<comment type="similarity">
    <text evidence="6">Belongs to the TRAFAC class OBG-HflX-like GTPase superfamily. HflX GTPase family.</text>
</comment>
<comment type="subunit">
    <text evidence="6">Monomer. Associates with the 50S ribosomal subunit.</text>
</comment>
<organism evidence="10 11">
    <name type="scientific">Catellicoccus marimammalium M35/04/3</name>
    <dbReference type="NCBI Taxonomy" id="1234409"/>
    <lineage>
        <taxon>Bacteria</taxon>
        <taxon>Bacillati</taxon>
        <taxon>Bacillota</taxon>
        <taxon>Bacilli</taxon>
        <taxon>Lactobacillales</taxon>
        <taxon>Enterococcaceae</taxon>
        <taxon>Catellicoccus</taxon>
    </lineage>
</organism>
<keyword evidence="4 8" id="KW-0460">Magnesium</keyword>
<evidence type="ECO:0000256" key="8">
    <source>
        <dbReference type="PIRSR" id="PIRSR006809-2"/>
    </source>
</evidence>
<sequence length="411" mass="47133">MVEKLTKERVLVCGAYTQKEKEHFQSSMEELKRLVETAQGEVIVENIQHREDIDQKTVLGKGKIAEIQEQVIAENIDLVVVNTSLTPRQLANLEEILPCRVIDRTQLILDIFALRARSKEGKLQVAKAQIDYLLPRLTVMNGHLSKLGGGIGTRGPGETKLETDRRHLHRQQLRIQKELKEVKKHRELARKNRTQNSGLNIGLVGYTNAGKSTFLNVLTQAETYEKDELFATLDPLTRQYRLKEGLKMTFTDTVGFIQDLPTTLVEAFHSTLEETQNMDLLFHIVDASSPERDEQEKTVLRLLDELGCQSIPVLTIYNKMDQVAGDFVPTQFPHLCLSLKERGAKEEIETGIIKFLQEIWQPYTYSLPVSEVQKLYALQEFTLVEKMEFSEEETYNITGYGNQKYAYLYEK</sequence>
<keyword evidence="1 6" id="KW-0963">Cytoplasm</keyword>
<evidence type="ECO:0000256" key="2">
    <source>
        <dbReference type="ARBA" id="ARBA00022723"/>
    </source>
</evidence>
<dbReference type="InterPro" id="IPR042108">
    <property type="entry name" value="GTPase_HflX_N_sf"/>
</dbReference>
<evidence type="ECO:0000259" key="9">
    <source>
        <dbReference type="PROSITE" id="PS51705"/>
    </source>
</evidence>
<feature type="domain" description="Hflx-type G" evidence="9">
    <location>
        <begin position="199"/>
        <end position="323"/>
    </location>
</feature>
<reference evidence="10 11" key="1">
    <citation type="journal article" date="2013" name="Genome Announc.">
        <title>Draft Genome Sequence of Catellicoccus marimammalium, a Novel Species Commonly Found in Gull Feces.</title>
        <authorList>
            <person name="Weigand M.R."/>
            <person name="Ryu H."/>
            <person name="Bozcek L."/>
            <person name="Konstantinidis K.T."/>
            <person name="Santo Domingo J.W."/>
        </authorList>
    </citation>
    <scope>NUCLEOTIDE SEQUENCE [LARGE SCALE GENOMIC DNA]</scope>
    <source>
        <strain evidence="10 11">M35/04/3</strain>
    </source>
</reference>
<keyword evidence="11" id="KW-1185">Reference proteome</keyword>
<feature type="binding site" evidence="7">
    <location>
        <begin position="252"/>
        <end position="255"/>
    </location>
    <ligand>
        <name>GTP</name>
        <dbReference type="ChEBI" id="CHEBI:37565"/>
    </ligand>
</feature>
<feature type="binding site" evidence="7">
    <location>
        <begin position="318"/>
        <end position="321"/>
    </location>
    <ligand>
        <name>GTP</name>
        <dbReference type="ChEBI" id="CHEBI:37565"/>
    </ligand>
</feature>
<dbReference type="PROSITE" id="PS51705">
    <property type="entry name" value="G_HFLX"/>
    <property type="match status" value="1"/>
</dbReference>
<evidence type="ECO:0000313" key="10">
    <source>
        <dbReference type="EMBL" id="EKU26864.1"/>
    </source>
</evidence>
<keyword evidence="2 8" id="KW-0479">Metal-binding</keyword>
<dbReference type="RefSeq" id="WP_009491940.1">
    <property type="nucleotide sequence ID" value="NZ_AMYT01000022.1"/>
</dbReference>
<dbReference type="SUPFAM" id="SSF52540">
    <property type="entry name" value="P-loop containing nucleoside triphosphate hydrolases"/>
    <property type="match status" value="1"/>
</dbReference>
<dbReference type="PRINTS" id="PR00326">
    <property type="entry name" value="GTP1OBG"/>
</dbReference>
<dbReference type="PANTHER" id="PTHR10229:SF0">
    <property type="entry name" value="GTP-BINDING PROTEIN 6-RELATED"/>
    <property type="match status" value="1"/>
</dbReference>
<name>K8Z759_9ENTE</name>
<dbReference type="NCBIfam" id="TIGR03156">
    <property type="entry name" value="GTP_HflX"/>
    <property type="match status" value="1"/>
</dbReference>
<evidence type="ECO:0000256" key="7">
    <source>
        <dbReference type="PIRSR" id="PIRSR006809-1"/>
    </source>
</evidence>
<comment type="caution">
    <text evidence="10">The sequence shown here is derived from an EMBL/GenBank/DDBJ whole genome shotgun (WGS) entry which is preliminary data.</text>
</comment>
<dbReference type="Pfam" id="PF13167">
    <property type="entry name" value="GTP-bdg_N"/>
    <property type="match status" value="1"/>
</dbReference>
<feature type="binding site" evidence="7">
    <location>
        <begin position="230"/>
        <end position="234"/>
    </location>
    <ligand>
        <name>GTP</name>
        <dbReference type="ChEBI" id="CHEBI:37565"/>
    </ligand>
</feature>
<dbReference type="eggNOG" id="COG2262">
    <property type="taxonomic scope" value="Bacteria"/>
</dbReference>
<accession>K8Z759</accession>
<evidence type="ECO:0000256" key="3">
    <source>
        <dbReference type="ARBA" id="ARBA00022741"/>
    </source>
</evidence>
<protein>
    <recommendedName>
        <fullName evidence="6">GTPase HflX</fullName>
    </recommendedName>
    <alternativeName>
        <fullName evidence="6">GTP-binding protein HflX</fullName>
    </alternativeName>
</protein>
<dbReference type="Proteomes" id="UP000016057">
    <property type="component" value="Unassembled WGS sequence"/>
</dbReference>
<dbReference type="EMBL" id="AMYT01000022">
    <property type="protein sequence ID" value="EKU26864.1"/>
    <property type="molecule type" value="Genomic_DNA"/>
</dbReference>
<comment type="subcellular location">
    <subcellularLocation>
        <location evidence="6">Cytoplasm</location>
    </subcellularLocation>
    <text evidence="6">May associate with membranes.</text>
</comment>
<dbReference type="GO" id="GO:0005525">
    <property type="term" value="F:GTP binding"/>
    <property type="evidence" value="ECO:0007669"/>
    <property type="project" value="UniProtKB-UniRule"/>
</dbReference>
<dbReference type="GO" id="GO:0005737">
    <property type="term" value="C:cytoplasm"/>
    <property type="evidence" value="ECO:0007669"/>
    <property type="project" value="UniProtKB-SubCell"/>
</dbReference>
<dbReference type="Gene3D" id="3.40.50.300">
    <property type="entry name" value="P-loop containing nucleotide triphosphate hydrolases"/>
    <property type="match status" value="1"/>
</dbReference>
<proteinExistence type="inferred from homology"/>
<dbReference type="Pfam" id="PF16360">
    <property type="entry name" value="GTP-bdg_M"/>
    <property type="match status" value="1"/>
</dbReference>
<dbReference type="GO" id="GO:0046872">
    <property type="term" value="F:metal ion binding"/>
    <property type="evidence" value="ECO:0007669"/>
    <property type="project" value="UniProtKB-KW"/>
</dbReference>
<dbReference type="PATRIC" id="fig|1234409.3.peg.1091"/>
<dbReference type="FunFam" id="3.40.50.11060:FF:000001">
    <property type="entry name" value="GTPase HflX"/>
    <property type="match status" value="1"/>
</dbReference>
<dbReference type="InterPro" id="IPR030394">
    <property type="entry name" value="G_HFLX_dom"/>
</dbReference>
<evidence type="ECO:0000313" key="11">
    <source>
        <dbReference type="Proteomes" id="UP000016057"/>
    </source>
</evidence>
<keyword evidence="5 6" id="KW-0342">GTP-binding</keyword>
<evidence type="ECO:0000256" key="6">
    <source>
        <dbReference type="HAMAP-Rule" id="MF_00900"/>
    </source>
</evidence>
<keyword evidence="3 6" id="KW-0547">Nucleotide-binding</keyword>
<dbReference type="InterPro" id="IPR025121">
    <property type="entry name" value="GTPase_HflX_N"/>
</dbReference>
<dbReference type="STRING" id="1234409.C683_1139"/>
<comment type="function">
    <text evidence="6">GTPase that associates with the 50S ribosomal subunit and may have a role during protein synthesis or ribosome biogenesis.</text>
</comment>
<dbReference type="Pfam" id="PF01926">
    <property type="entry name" value="MMR_HSR1"/>
    <property type="match status" value="1"/>
</dbReference>
<dbReference type="Gene3D" id="3.40.50.11060">
    <property type="entry name" value="GTPase HflX, N-terminal domain"/>
    <property type="match status" value="1"/>
</dbReference>
<dbReference type="InterPro" id="IPR027417">
    <property type="entry name" value="P-loop_NTPase"/>
</dbReference>
<evidence type="ECO:0000256" key="1">
    <source>
        <dbReference type="ARBA" id="ARBA00022490"/>
    </source>
</evidence>
<dbReference type="InterPro" id="IPR006073">
    <property type="entry name" value="GTP-bd"/>
</dbReference>
<dbReference type="HAMAP" id="MF_00900">
    <property type="entry name" value="GTPase_HflX"/>
    <property type="match status" value="1"/>
</dbReference>
<dbReference type="OrthoDB" id="9812272at2"/>
<feature type="binding site" evidence="7">
    <location>
        <begin position="205"/>
        <end position="212"/>
    </location>
    <ligand>
        <name>GTP</name>
        <dbReference type="ChEBI" id="CHEBI:37565"/>
    </ligand>
</feature>
<feature type="binding site" evidence="8">
    <location>
        <position position="212"/>
    </location>
    <ligand>
        <name>Mg(2+)</name>
        <dbReference type="ChEBI" id="CHEBI:18420"/>
    </ligand>
</feature>
<dbReference type="CDD" id="cd01878">
    <property type="entry name" value="HflX"/>
    <property type="match status" value="1"/>
</dbReference>
<dbReference type="GO" id="GO:0043022">
    <property type="term" value="F:ribosome binding"/>
    <property type="evidence" value="ECO:0007669"/>
    <property type="project" value="TreeGrafter"/>
</dbReference>
<dbReference type="InterPro" id="IPR032305">
    <property type="entry name" value="GTP-bd_M"/>
</dbReference>
<dbReference type="GO" id="GO:0003924">
    <property type="term" value="F:GTPase activity"/>
    <property type="evidence" value="ECO:0007669"/>
    <property type="project" value="UniProtKB-UniRule"/>
</dbReference>
<gene>
    <name evidence="6" type="primary">hflX</name>
    <name evidence="10" type="ORF">C683_1139</name>
</gene>